<evidence type="ECO:0000313" key="2">
    <source>
        <dbReference type="EMBL" id="CAI9112539.1"/>
    </source>
</evidence>
<evidence type="ECO:0000313" key="3">
    <source>
        <dbReference type="Proteomes" id="UP001161247"/>
    </source>
</evidence>
<gene>
    <name evidence="2" type="ORF">OLC1_LOCUS19713</name>
</gene>
<sequence length="138" mass="15111">MKDRMRKEKSTISRPNAEGKQKLKKVNFVMSKPTPKWKPQKSARVDSGEGGLVGDSSLEVEILKSNPLIIRAPPSEMENVHSHLVAKEVAETLEAGYENAAKIDCSRAMQTLDPGNANTSGLTTFEKAMIPVDVMETS</sequence>
<reference evidence="2" key="1">
    <citation type="submission" date="2023-03" db="EMBL/GenBank/DDBJ databases">
        <authorList>
            <person name="Julca I."/>
        </authorList>
    </citation>
    <scope>NUCLEOTIDE SEQUENCE</scope>
</reference>
<feature type="region of interest" description="Disordered" evidence="1">
    <location>
        <begin position="1"/>
        <end position="23"/>
    </location>
</feature>
<organism evidence="2 3">
    <name type="scientific">Oldenlandia corymbosa var. corymbosa</name>
    <dbReference type="NCBI Taxonomy" id="529605"/>
    <lineage>
        <taxon>Eukaryota</taxon>
        <taxon>Viridiplantae</taxon>
        <taxon>Streptophyta</taxon>
        <taxon>Embryophyta</taxon>
        <taxon>Tracheophyta</taxon>
        <taxon>Spermatophyta</taxon>
        <taxon>Magnoliopsida</taxon>
        <taxon>eudicotyledons</taxon>
        <taxon>Gunneridae</taxon>
        <taxon>Pentapetalae</taxon>
        <taxon>asterids</taxon>
        <taxon>lamiids</taxon>
        <taxon>Gentianales</taxon>
        <taxon>Rubiaceae</taxon>
        <taxon>Rubioideae</taxon>
        <taxon>Spermacoceae</taxon>
        <taxon>Hedyotis-Oldenlandia complex</taxon>
        <taxon>Oldenlandia</taxon>
    </lineage>
</organism>
<keyword evidence="3" id="KW-1185">Reference proteome</keyword>
<dbReference type="EMBL" id="OX459124">
    <property type="protein sequence ID" value="CAI9112539.1"/>
    <property type="molecule type" value="Genomic_DNA"/>
</dbReference>
<name>A0AAV1DX71_OLDCO</name>
<feature type="region of interest" description="Disordered" evidence="1">
    <location>
        <begin position="32"/>
        <end position="51"/>
    </location>
</feature>
<proteinExistence type="predicted"/>
<feature type="compositionally biased region" description="Basic and acidic residues" evidence="1">
    <location>
        <begin position="1"/>
        <end position="21"/>
    </location>
</feature>
<protein>
    <submittedName>
        <fullName evidence="2">OLC1v1013000C1</fullName>
    </submittedName>
</protein>
<dbReference type="AlphaFoldDB" id="A0AAV1DX71"/>
<dbReference type="Proteomes" id="UP001161247">
    <property type="component" value="Chromosome 7"/>
</dbReference>
<accession>A0AAV1DX71</accession>
<evidence type="ECO:0000256" key="1">
    <source>
        <dbReference type="SAM" id="MobiDB-lite"/>
    </source>
</evidence>